<dbReference type="InterPro" id="IPR004389">
    <property type="entry name" value="Ribosomal_uL18_bac-type"/>
</dbReference>
<dbReference type="Pfam" id="PF00861">
    <property type="entry name" value="Ribosomal_L18p"/>
    <property type="match status" value="1"/>
</dbReference>
<gene>
    <name evidence="7 9" type="primary">rplR</name>
    <name evidence="9" type="ORF">QQA45_06585</name>
</gene>
<feature type="compositionally biased region" description="Basic residues" evidence="8">
    <location>
        <begin position="1"/>
        <end position="18"/>
    </location>
</feature>
<keyword evidence="5 7" id="KW-0687">Ribonucleoprotein</keyword>
<proteinExistence type="inferred from homology"/>
<dbReference type="Gene3D" id="3.30.420.100">
    <property type="match status" value="1"/>
</dbReference>
<comment type="function">
    <text evidence="7">This is one of the proteins that bind and probably mediate the attachment of the 5S RNA into the large ribosomal subunit, where it forms part of the central protuberance.</text>
</comment>
<comment type="caution">
    <text evidence="9">The sequence shown here is derived from an EMBL/GenBank/DDBJ whole genome shotgun (WGS) entry which is preliminary data.</text>
</comment>
<evidence type="ECO:0000256" key="7">
    <source>
        <dbReference type="HAMAP-Rule" id="MF_01337"/>
    </source>
</evidence>
<evidence type="ECO:0000256" key="5">
    <source>
        <dbReference type="ARBA" id="ARBA00023274"/>
    </source>
</evidence>
<dbReference type="NCBIfam" id="TIGR00060">
    <property type="entry name" value="L18_bact"/>
    <property type="match status" value="1"/>
</dbReference>
<keyword evidence="4 7" id="KW-0689">Ribosomal protein</keyword>
<evidence type="ECO:0000256" key="6">
    <source>
        <dbReference type="ARBA" id="ARBA00035197"/>
    </source>
</evidence>
<reference evidence="9 10" key="1">
    <citation type="submission" date="2023-06" db="EMBL/GenBank/DDBJ databases">
        <title>Antibody response to the Sneathia vaginalis cytopathogenic toxin A during pregnancy.</title>
        <authorList>
            <person name="Mccoy Z.T."/>
            <person name="Serrano M.G."/>
            <person name="Spaine K."/>
            <person name="Edwards D.J."/>
            <person name="Buck G.A."/>
            <person name="Jefferson K."/>
        </authorList>
    </citation>
    <scope>NUCLEOTIDE SEQUENCE [LARGE SCALE GENOMIC DNA]</scope>
    <source>
        <strain evidence="9 10">CCUG 42621</strain>
    </source>
</reference>
<keyword evidence="10" id="KW-1185">Reference proteome</keyword>
<dbReference type="GO" id="GO:0005840">
    <property type="term" value="C:ribosome"/>
    <property type="evidence" value="ECO:0007669"/>
    <property type="project" value="UniProtKB-KW"/>
</dbReference>
<evidence type="ECO:0000256" key="3">
    <source>
        <dbReference type="ARBA" id="ARBA00022884"/>
    </source>
</evidence>
<feature type="region of interest" description="Disordered" evidence="8">
    <location>
        <begin position="1"/>
        <end position="26"/>
    </location>
</feature>
<organism evidence="9 10">
    <name type="scientific">Sneathia sanguinegens</name>
    <dbReference type="NCBI Taxonomy" id="40543"/>
    <lineage>
        <taxon>Bacteria</taxon>
        <taxon>Fusobacteriati</taxon>
        <taxon>Fusobacteriota</taxon>
        <taxon>Fusobacteriia</taxon>
        <taxon>Fusobacteriales</taxon>
        <taxon>Leptotrichiaceae</taxon>
        <taxon>Sneathia</taxon>
    </lineage>
</organism>
<comment type="subunit">
    <text evidence="7">Part of the 50S ribosomal subunit; part of the 5S rRNA/L5/L18/L25 subcomplex. Contacts the 5S and 23S rRNAs.</text>
</comment>
<protein>
    <recommendedName>
        <fullName evidence="6 7">Large ribosomal subunit protein uL18</fullName>
    </recommendedName>
</protein>
<sequence length="120" mass="13239">MYKKVDRKSLRAKKHQSIRNKVSGTESRPRLSVYRSLNNIFAQIIDDVKGVTLVSASTVEKDGKIENGSNVEAAKIIGERIAKKAIEKGIKAVVFDRSGYVYTGRIKALADAAREAGLEF</sequence>
<dbReference type="InterPro" id="IPR005484">
    <property type="entry name" value="Ribosomal_uL18_bac/plant/anim"/>
</dbReference>
<dbReference type="SUPFAM" id="SSF53137">
    <property type="entry name" value="Translational machinery components"/>
    <property type="match status" value="1"/>
</dbReference>
<dbReference type="HAMAP" id="MF_01337_B">
    <property type="entry name" value="Ribosomal_uL18_B"/>
    <property type="match status" value="1"/>
</dbReference>
<dbReference type="PANTHER" id="PTHR12899:SF3">
    <property type="entry name" value="LARGE RIBOSOMAL SUBUNIT PROTEIN UL18M"/>
    <property type="match status" value="1"/>
</dbReference>
<dbReference type="CDD" id="cd00432">
    <property type="entry name" value="Ribosomal_L18_L5e"/>
    <property type="match status" value="1"/>
</dbReference>
<evidence type="ECO:0000256" key="1">
    <source>
        <dbReference type="ARBA" id="ARBA00007116"/>
    </source>
</evidence>
<evidence type="ECO:0000256" key="8">
    <source>
        <dbReference type="SAM" id="MobiDB-lite"/>
    </source>
</evidence>
<evidence type="ECO:0000256" key="2">
    <source>
        <dbReference type="ARBA" id="ARBA00022730"/>
    </source>
</evidence>
<name>A0ABT7HKT5_9FUSO</name>
<accession>A0ABT7HKT5</accession>
<keyword evidence="3 7" id="KW-0694">RNA-binding</keyword>
<evidence type="ECO:0000313" key="9">
    <source>
        <dbReference type="EMBL" id="MDK9581148.1"/>
    </source>
</evidence>
<dbReference type="PANTHER" id="PTHR12899">
    <property type="entry name" value="39S RIBOSOMAL PROTEIN L18, MITOCHONDRIAL"/>
    <property type="match status" value="1"/>
</dbReference>
<keyword evidence="2 7" id="KW-0699">rRNA-binding</keyword>
<evidence type="ECO:0000313" key="10">
    <source>
        <dbReference type="Proteomes" id="UP001225134"/>
    </source>
</evidence>
<dbReference type="EMBL" id="JASSPP010000013">
    <property type="protein sequence ID" value="MDK9581148.1"/>
    <property type="molecule type" value="Genomic_DNA"/>
</dbReference>
<comment type="similarity">
    <text evidence="1 7">Belongs to the universal ribosomal protein uL18 family.</text>
</comment>
<dbReference type="Proteomes" id="UP001225134">
    <property type="component" value="Unassembled WGS sequence"/>
</dbReference>
<dbReference type="InterPro" id="IPR057268">
    <property type="entry name" value="Ribosomal_L18"/>
</dbReference>
<dbReference type="RefSeq" id="WP_066728935.1">
    <property type="nucleotide sequence ID" value="NZ_CAMYDT010000014.1"/>
</dbReference>
<evidence type="ECO:0000256" key="4">
    <source>
        <dbReference type="ARBA" id="ARBA00022980"/>
    </source>
</evidence>